<gene>
    <name evidence="4" type="ordered locus">BMS_2698</name>
</gene>
<protein>
    <submittedName>
        <fullName evidence="4">Ribosomal large subunit pseudouridine synthase</fullName>
    </submittedName>
</protein>
<dbReference type="PANTHER" id="PTHR21600">
    <property type="entry name" value="MITOCHONDRIAL RNA PSEUDOURIDINE SYNTHASE"/>
    <property type="match status" value="1"/>
</dbReference>
<dbReference type="InterPro" id="IPR006145">
    <property type="entry name" value="PsdUridine_synth_RsuA/RluA"/>
</dbReference>
<dbReference type="InterPro" id="IPR050188">
    <property type="entry name" value="RluA_PseudoU_synthase"/>
</dbReference>
<dbReference type="AlphaFoldDB" id="E1WXG0"/>
<accession>E1WXG0</accession>
<name>E1WXG0_HALMS</name>
<evidence type="ECO:0000256" key="1">
    <source>
        <dbReference type="ARBA" id="ARBA00010876"/>
    </source>
</evidence>
<organism evidence="4 5">
    <name type="scientific">Halobacteriovorax marinus (strain ATCC BAA-682 / DSM 15412 / SJ)</name>
    <name type="common">Bacteriovorax marinus</name>
    <dbReference type="NCBI Taxonomy" id="862908"/>
    <lineage>
        <taxon>Bacteria</taxon>
        <taxon>Pseudomonadati</taxon>
        <taxon>Bdellovibrionota</taxon>
        <taxon>Bacteriovoracia</taxon>
        <taxon>Bacteriovoracales</taxon>
        <taxon>Halobacteriovoraceae</taxon>
        <taxon>Halobacteriovorax</taxon>
    </lineage>
</organism>
<dbReference type="STRING" id="862908.BMS_2698"/>
<dbReference type="PROSITE" id="PS01129">
    <property type="entry name" value="PSI_RLU"/>
    <property type="match status" value="1"/>
</dbReference>
<dbReference type="InterPro" id="IPR006224">
    <property type="entry name" value="PsdUridine_synth_RluA-like_CS"/>
</dbReference>
<proteinExistence type="inferred from homology"/>
<keyword evidence="5" id="KW-1185">Reference proteome</keyword>
<comment type="similarity">
    <text evidence="1">Belongs to the pseudouridine synthase RluA family.</text>
</comment>
<dbReference type="EMBL" id="FQ312005">
    <property type="protein sequence ID" value="CBW27477.1"/>
    <property type="molecule type" value="Genomic_DNA"/>
</dbReference>
<dbReference type="Pfam" id="PF00849">
    <property type="entry name" value="PseudoU_synth_2"/>
    <property type="match status" value="1"/>
</dbReference>
<keyword evidence="2" id="KW-0413">Isomerase</keyword>
<sequence>MQDSKFCTLNSYNSIEELLTKELSFSKSIVKRLLSKNFLKRGVNKGDELSLPLDLLNYQWVNPSYEGESMMVIKEDDNFIAINKQHGIHGHPLNYSERNTVVNFLRNQFCLSAFLDESKRGESNLLYRIDRETSGLMIFAKKNSIYESIRQNFNHMVKEKVYLAVVEGEFNQEGVHSHYLESFGKKGAQMRAASSGEERVSIKTSLVEYNEQRGLSLIRIELGQGVRHQIRCQLSEIGFPIVGDTLYGGCESSRLFLHAYEYRIEVDDIQFSAKAEVTDLFLTLFNLNSGL</sequence>
<evidence type="ECO:0000313" key="5">
    <source>
        <dbReference type="Proteomes" id="UP000008963"/>
    </source>
</evidence>
<evidence type="ECO:0000256" key="2">
    <source>
        <dbReference type="ARBA" id="ARBA00023235"/>
    </source>
</evidence>
<dbReference type="KEGG" id="bmx:BMS_2698"/>
<dbReference type="RefSeq" id="WP_014245252.1">
    <property type="nucleotide sequence ID" value="NC_016620.1"/>
</dbReference>
<dbReference type="GO" id="GO:0000455">
    <property type="term" value="P:enzyme-directed rRNA pseudouridine synthesis"/>
    <property type="evidence" value="ECO:0007669"/>
    <property type="project" value="TreeGrafter"/>
</dbReference>
<feature type="domain" description="Pseudouridine synthase RsuA/RluA-like" evidence="3">
    <location>
        <begin position="78"/>
        <end position="235"/>
    </location>
</feature>
<dbReference type="Proteomes" id="UP000008963">
    <property type="component" value="Chromosome"/>
</dbReference>
<dbReference type="PATRIC" id="fig|862908.3.peg.2575"/>
<evidence type="ECO:0000259" key="3">
    <source>
        <dbReference type="Pfam" id="PF00849"/>
    </source>
</evidence>
<dbReference type="PANTHER" id="PTHR21600:SF44">
    <property type="entry name" value="RIBOSOMAL LARGE SUBUNIT PSEUDOURIDINE SYNTHASE D"/>
    <property type="match status" value="1"/>
</dbReference>
<dbReference type="Gene3D" id="3.30.2350.10">
    <property type="entry name" value="Pseudouridine synthase"/>
    <property type="match status" value="1"/>
</dbReference>
<dbReference type="CDD" id="cd02869">
    <property type="entry name" value="PseudoU_synth_RluA_like"/>
    <property type="match status" value="1"/>
</dbReference>
<dbReference type="eggNOG" id="COG0564">
    <property type="taxonomic scope" value="Bacteria"/>
</dbReference>
<dbReference type="OrthoDB" id="128480at2"/>
<dbReference type="InterPro" id="IPR020103">
    <property type="entry name" value="PsdUridine_synth_cat_dom_sf"/>
</dbReference>
<dbReference type="GO" id="GO:0009982">
    <property type="term" value="F:pseudouridine synthase activity"/>
    <property type="evidence" value="ECO:0007669"/>
    <property type="project" value="InterPro"/>
</dbReference>
<dbReference type="HOGENOM" id="CLU_016902_8_2_7"/>
<dbReference type="SUPFAM" id="SSF55120">
    <property type="entry name" value="Pseudouridine synthase"/>
    <property type="match status" value="1"/>
</dbReference>
<dbReference type="GO" id="GO:0140098">
    <property type="term" value="F:catalytic activity, acting on RNA"/>
    <property type="evidence" value="ECO:0007669"/>
    <property type="project" value="UniProtKB-ARBA"/>
</dbReference>
<evidence type="ECO:0000313" key="4">
    <source>
        <dbReference type="EMBL" id="CBW27477.1"/>
    </source>
</evidence>
<dbReference type="GO" id="GO:0003723">
    <property type="term" value="F:RNA binding"/>
    <property type="evidence" value="ECO:0007669"/>
    <property type="project" value="InterPro"/>
</dbReference>
<reference evidence="5" key="1">
    <citation type="journal article" date="2013" name="ISME J.">
        <title>A small predatory core genome in the divergent marine Bacteriovorax marinus SJ and the terrestrial Bdellovibrio bacteriovorus.</title>
        <authorList>
            <person name="Crossman L.C."/>
            <person name="Chen H."/>
            <person name="Cerdeno-Tarraga A.M."/>
            <person name="Brooks K."/>
            <person name="Quail M.A."/>
            <person name="Pineiro S.A."/>
            <person name="Hobley L."/>
            <person name="Sockett R.E."/>
            <person name="Bentley S.D."/>
            <person name="Parkhill J."/>
            <person name="Williams H.N."/>
            <person name="Stine O.C."/>
        </authorList>
    </citation>
    <scope>NUCLEOTIDE SEQUENCE [LARGE SCALE GENOMIC DNA]</scope>
    <source>
        <strain evidence="5">ATCC BAA-682 / DSM 15412 / SJ</strain>
    </source>
</reference>